<gene>
    <name evidence="2" type="ORF">CYNAS_LOCUS15054</name>
</gene>
<protein>
    <submittedName>
        <fullName evidence="2">Uncharacterized protein</fullName>
    </submittedName>
</protein>
<keyword evidence="1" id="KW-0812">Transmembrane</keyword>
<evidence type="ECO:0000313" key="2">
    <source>
        <dbReference type="EMBL" id="CAJ0603071.1"/>
    </source>
</evidence>
<sequence length="94" mass="11086">MYLQEPYTMKAKILSSIRESDSCPEKMELYLKDIWEELEPPSKFEAASQLTTNVTSLHSRVSFRHKMMQFVFPVFFGTMILPFYHVAKNVLRYG</sequence>
<evidence type="ECO:0000256" key="1">
    <source>
        <dbReference type="SAM" id="Phobius"/>
    </source>
</evidence>
<comment type="caution">
    <text evidence="2">The sequence shown here is derived from an EMBL/GenBank/DDBJ whole genome shotgun (WGS) entry which is preliminary data.</text>
</comment>
<keyword evidence="1" id="KW-0472">Membrane</keyword>
<name>A0AA36H3F9_CYLNA</name>
<accession>A0AA36H3F9</accession>
<keyword evidence="3" id="KW-1185">Reference proteome</keyword>
<dbReference type="Proteomes" id="UP001176961">
    <property type="component" value="Unassembled WGS sequence"/>
</dbReference>
<feature type="transmembrane region" description="Helical" evidence="1">
    <location>
        <begin position="70"/>
        <end position="87"/>
    </location>
</feature>
<dbReference type="AlphaFoldDB" id="A0AA36H3F9"/>
<dbReference type="EMBL" id="CATQJL010000305">
    <property type="protein sequence ID" value="CAJ0603071.1"/>
    <property type="molecule type" value="Genomic_DNA"/>
</dbReference>
<keyword evidence="1" id="KW-1133">Transmembrane helix</keyword>
<organism evidence="2 3">
    <name type="scientific">Cylicocyclus nassatus</name>
    <name type="common">Nematode worm</name>
    <dbReference type="NCBI Taxonomy" id="53992"/>
    <lineage>
        <taxon>Eukaryota</taxon>
        <taxon>Metazoa</taxon>
        <taxon>Ecdysozoa</taxon>
        <taxon>Nematoda</taxon>
        <taxon>Chromadorea</taxon>
        <taxon>Rhabditida</taxon>
        <taxon>Rhabditina</taxon>
        <taxon>Rhabditomorpha</taxon>
        <taxon>Strongyloidea</taxon>
        <taxon>Strongylidae</taxon>
        <taxon>Cylicocyclus</taxon>
    </lineage>
</organism>
<evidence type="ECO:0000313" key="3">
    <source>
        <dbReference type="Proteomes" id="UP001176961"/>
    </source>
</evidence>
<proteinExistence type="predicted"/>
<reference evidence="2" key="1">
    <citation type="submission" date="2023-07" db="EMBL/GenBank/DDBJ databases">
        <authorList>
            <consortium name="CYATHOMIX"/>
        </authorList>
    </citation>
    <scope>NUCLEOTIDE SEQUENCE</scope>
    <source>
        <strain evidence="2">N/A</strain>
    </source>
</reference>